<dbReference type="eggNOG" id="COG0318">
    <property type="taxonomic scope" value="Bacteria"/>
</dbReference>
<organism evidence="6 7">
    <name type="scientific">Streptomyces scabiei (strain 87.22)</name>
    <dbReference type="NCBI Taxonomy" id="680198"/>
    <lineage>
        <taxon>Bacteria</taxon>
        <taxon>Bacillati</taxon>
        <taxon>Actinomycetota</taxon>
        <taxon>Actinomycetes</taxon>
        <taxon>Kitasatosporales</taxon>
        <taxon>Streptomycetaceae</taxon>
        <taxon>Streptomyces</taxon>
    </lineage>
</organism>
<comment type="similarity">
    <text evidence="1">Belongs to the ATP-dependent AMP-binding enzyme family.</text>
</comment>
<evidence type="ECO:0000256" key="4">
    <source>
        <dbReference type="ARBA" id="ARBA00023098"/>
    </source>
</evidence>
<evidence type="ECO:0000313" key="7">
    <source>
        <dbReference type="Proteomes" id="UP000001444"/>
    </source>
</evidence>
<dbReference type="STRING" id="680198.SCAB_1531"/>
<evidence type="ECO:0000256" key="1">
    <source>
        <dbReference type="ARBA" id="ARBA00006432"/>
    </source>
</evidence>
<sequence>MIFVDDVERPDGATRWSYAALDAEARRIGAWLAARYPVGTRVLLLYPTGFDFAAAYAGCLYAGVVAVPAPLPGRYRHEQERVSGIARNAAVSVVLTDGANLPEVQVWARTRGLGARVVATDGGALPDPEAWTPREPDRRTVAMLQYTSGTTGEPKGVVLSHGNLLHNVDGQRRAFGLTADVRLGGWLPLYHDMGLLGQLLPALLLGATCVLMRPSAFLQRPHHWLRLISDYDICSSAAPNFAYELCCARVTEEQMAGLDLSRWRIASNGSERIDIATLDAFAKRFAPAGLRDDALCPCYGMAEATVFVSAAARRKAVVTTVDADEVKRHRFVPAEAGVELVSCGTPHDYEVRIVDARTGDEAEPGDIGEIWLRGPSLARQYWNDPAATEHAFLASGFVRTGDLGTVLEGELYVAGRLQEVLTVGGRHLHPQDVERELRARYPELASAGAAFTVPTAGLVPAQALVVTHEVLGRPAEECLRALADGIRQTVVRKFGVPVSGVCLLRRGGVRRTTSGKIQRVVMRRLFLDEELKVLYADHEPGVAEVLRERRRKRAAS</sequence>
<accession>C9ZCZ3</accession>
<dbReference type="PANTHER" id="PTHR22754:SF32">
    <property type="entry name" value="DISCO-INTERACTING PROTEIN 2"/>
    <property type="match status" value="1"/>
</dbReference>
<dbReference type="CDD" id="cd05931">
    <property type="entry name" value="FAAL"/>
    <property type="match status" value="1"/>
</dbReference>
<feature type="domain" description="AMP-dependent synthetase/ligase" evidence="5">
    <location>
        <begin position="11"/>
        <end position="382"/>
    </location>
</feature>
<dbReference type="GO" id="GO:0071766">
    <property type="term" value="P:Actinobacterium-type cell wall biogenesis"/>
    <property type="evidence" value="ECO:0007669"/>
    <property type="project" value="UniProtKB-ARBA"/>
</dbReference>
<dbReference type="SUPFAM" id="SSF56801">
    <property type="entry name" value="Acetyl-CoA synthetase-like"/>
    <property type="match status" value="1"/>
</dbReference>
<evidence type="ECO:0000256" key="3">
    <source>
        <dbReference type="ARBA" id="ARBA00022832"/>
    </source>
</evidence>
<evidence type="ECO:0000313" key="6">
    <source>
        <dbReference type="EMBL" id="CBG67377.1"/>
    </source>
</evidence>
<keyword evidence="3" id="KW-0276">Fatty acid metabolism</keyword>
<keyword evidence="4" id="KW-0443">Lipid metabolism</keyword>
<dbReference type="AlphaFoldDB" id="C9ZCZ3"/>
<reference evidence="6 7" key="1">
    <citation type="journal article" date="2010" name="Mol. Plant Microbe Interact.">
        <title>Streptomyces scabies 87-22 contains a coronafacic acid-like biosynthetic cluster that contributes to plant-microbe interactions.</title>
        <authorList>
            <person name="Bignell D.R."/>
            <person name="Seipke R.F."/>
            <person name="Huguet-Tapia J.C."/>
            <person name="Chambers A.H."/>
            <person name="Parry R.J."/>
            <person name="Loria R."/>
        </authorList>
    </citation>
    <scope>NUCLEOTIDE SEQUENCE [LARGE SCALE GENOMIC DNA]</scope>
    <source>
        <strain evidence="6 7">87.22</strain>
    </source>
</reference>
<dbReference type="InterPro" id="IPR040097">
    <property type="entry name" value="FAAL/FAAC"/>
</dbReference>
<evidence type="ECO:0000256" key="2">
    <source>
        <dbReference type="ARBA" id="ARBA00022598"/>
    </source>
</evidence>
<dbReference type="GO" id="GO:0070566">
    <property type="term" value="F:adenylyltransferase activity"/>
    <property type="evidence" value="ECO:0007669"/>
    <property type="project" value="TreeGrafter"/>
</dbReference>
<dbReference type="GO" id="GO:0005886">
    <property type="term" value="C:plasma membrane"/>
    <property type="evidence" value="ECO:0007669"/>
    <property type="project" value="TreeGrafter"/>
</dbReference>
<dbReference type="KEGG" id="scb:SCAB_1531"/>
<dbReference type="InterPro" id="IPR042099">
    <property type="entry name" value="ANL_N_sf"/>
</dbReference>
<name>C9ZCZ3_STRSW</name>
<keyword evidence="2" id="KW-0436">Ligase</keyword>
<dbReference type="InterPro" id="IPR000873">
    <property type="entry name" value="AMP-dep_synth/lig_dom"/>
</dbReference>
<proteinExistence type="inferred from homology"/>
<dbReference type="EMBL" id="FN554889">
    <property type="protein sequence ID" value="CBG67377.1"/>
    <property type="molecule type" value="Genomic_DNA"/>
</dbReference>
<protein>
    <submittedName>
        <fullName evidence="6">Putative adenylation protein</fullName>
    </submittedName>
</protein>
<dbReference type="InterPro" id="IPR045851">
    <property type="entry name" value="AMP-bd_C_sf"/>
</dbReference>
<dbReference type="HOGENOM" id="CLU_000022_23_7_11"/>
<dbReference type="FunFam" id="3.40.50.12780:FF:000013">
    <property type="entry name" value="Long-chain-fatty-acid--AMP ligase FadD32"/>
    <property type="match status" value="1"/>
</dbReference>
<dbReference type="GO" id="GO:0006633">
    <property type="term" value="P:fatty acid biosynthetic process"/>
    <property type="evidence" value="ECO:0007669"/>
    <property type="project" value="TreeGrafter"/>
</dbReference>
<dbReference type="Proteomes" id="UP000001444">
    <property type="component" value="Chromosome"/>
</dbReference>
<dbReference type="InterPro" id="IPR020845">
    <property type="entry name" value="AMP-binding_CS"/>
</dbReference>
<dbReference type="Gene3D" id="3.40.50.12780">
    <property type="entry name" value="N-terminal domain of ligase-like"/>
    <property type="match status" value="1"/>
</dbReference>
<dbReference type="PROSITE" id="PS00455">
    <property type="entry name" value="AMP_BINDING"/>
    <property type="match status" value="1"/>
</dbReference>
<dbReference type="PANTHER" id="PTHR22754">
    <property type="entry name" value="DISCO-INTERACTING PROTEIN 2 DIP2 -RELATED"/>
    <property type="match status" value="1"/>
</dbReference>
<dbReference type="Gene3D" id="3.30.300.30">
    <property type="match status" value="1"/>
</dbReference>
<gene>
    <name evidence="6" type="ordered locus">SCAB_1531</name>
</gene>
<evidence type="ECO:0000259" key="5">
    <source>
        <dbReference type="Pfam" id="PF00501"/>
    </source>
</evidence>
<keyword evidence="7" id="KW-1185">Reference proteome</keyword>
<dbReference type="Pfam" id="PF00501">
    <property type="entry name" value="AMP-binding"/>
    <property type="match status" value="1"/>
</dbReference>
<dbReference type="GO" id="GO:0016874">
    <property type="term" value="F:ligase activity"/>
    <property type="evidence" value="ECO:0007669"/>
    <property type="project" value="UniProtKB-KW"/>
</dbReference>